<evidence type="ECO:0000256" key="6">
    <source>
        <dbReference type="ARBA" id="ARBA00047422"/>
    </source>
</evidence>
<reference evidence="9 10" key="1">
    <citation type="submission" date="2019-12" db="EMBL/GenBank/DDBJ databases">
        <title>Mucilaginibacter sp. HME9299 genome sequencing and assembly.</title>
        <authorList>
            <person name="Kang H."/>
            <person name="Kim H."/>
            <person name="Joh K."/>
        </authorList>
    </citation>
    <scope>NUCLEOTIDE SEQUENCE [LARGE SCALE GENOMIC DNA]</scope>
    <source>
        <strain evidence="9 10">HME9299</strain>
    </source>
</reference>
<dbReference type="GO" id="GO:0009307">
    <property type="term" value="P:DNA restriction-modification system"/>
    <property type="evidence" value="ECO:0007669"/>
    <property type="project" value="UniProtKB-KW"/>
</dbReference>
<dbReference type="GO" id="GO:0003886">
    <property type="term" value="F:DNA (cytosine-5-)-methyltransferase activity"/>
    <property type="evidence" value="ECO:0007669"/>
    <property type="project" value="UniProtKB-EC"/>
</dbReference>
<dbReference type="PANTHER" id="PTHR10629:SF52">
    <property type="entry name" value="DNA (CYTOSINE-5)-METHYLTRANSFERASE 1"/>
    <property type="match status" value="1"/>
</dbReference>
<dbReference type="OrthoDB" id="32195at2"/>
<dbReference type="Pfam" id="PF00145">
    <property type="entry name" value="DNA_methylase"/>
    <property type="match status" value="1"/>
</dbReference>
<dbReference type="NCBIfam" id="TIGR00675">
    <property type="entry name" value="dcm"/>
    <property type="match status" value="1"/>
</dbReference>
<dbReference type="InterPro" id="IPR029063">
    <property type="entry name" value="SAM-dependent_MTases_sf"/>
</dbReference>
<dbReference type="GO" id="GO:0003677">
    <property type="term" value="F:DNA binding"/>
    <property type="evidence" value="ECO:0007669"/>
    <property type="project" value="TreeGrafter"/>
</dbReference>
<name>A0A6I4IDD8_9SPHI</name>
<dbReference type="Proteomes" id="UP000434850">
    <property type="component" value="Unassembled WGS sequence"/>
</dbReference>
<keyword evidence="5" id="KW-0680">Restriction system</keyword>
<dbReference type="Gene3D" id="3.40.50.150">
    <property type="entry name" value="Vaccinia Virus protein VP39"/>
    <property type="match status" value="1"/>
</dbReference>
<evidence type="ECO:0000256" key="8">
    <source>
        <dbReference type="RuleBase" id="RU000416"/>
    </source>
</evidence>
<protein>
    <recommendedName>
        <fullName evidence="1">DNA (cytosine-5-)-methyltransferase</fullName>
        <ecNumber evidence="1">2.1.1.37</ecNumber>
    </recommendedName>
</protein>
<evidence type="ECO:0000256" key="2">
    <source>
        <dbReference type="ARBA" id="ARBA00022603"/>
    </source>
</evidence>
<dbReference type="GO" id="GO:0032259">
    <property type="term" value="P:methylation"/>
    <property type="evidence" value="ECO:0007669"/>
    <property type="project" value="UniProtKB-KW"/>
</dbReference>
<proteinExistence type="inferred from homology"/>
<comment type="caution">
    <text evidence="9">The sequence shown here is derived from an EMBL/GenBank/DDBJ whole genome shotgun (WGS) entry which is preliminary data.</text>
</comment>
<dbReference type="Gene3D" id="3.90.120.10">
    <property type="entry name" value="DNA Methylase, subunit A, domain 2"/>
    <property type="match status" value="1"/>
</dbReference>
<evidence type="ECO:0000256" key="3">
    <source>
        <dbReference type="ARBA" id="ARBA00022679"/>
    </source>
</evidence>
<dbReference type="GO" id="GO:0044027">
    <property type="term" value="P:negative regulation of gene expression via chromosomal CpG island methylation"/>
    <property type="evidence" value="ECO:0007669"/>
    <property type="project" value="TreeGrafter"/>
</dbReference>
<keyword evidence="2 7" id="KW-0489">Methyltransferase</keyword>
<evidence type="ECO:0000256" key="5">
    <source>
        <dbReference type="ARBA" id="ARBA00022747"/>
    </source>
</evidence>
<sequence>MPFSVIDLFAGPGGLAEGFSSLVDENNQRVFKIRLSIEKDAHAHQTLTLRSFLRQFPKGEFPEEYYLFLKEKTDIRDLYKQYPAEYHEASREAWQATLGQTPEKEIDGRISECIGNEKNWVLIGGPPCQAYSMAGRSRVGGIFEEDHRVHLYKEYLRIIARHQPSVFVMENVKGLLSAELNGEKIFSKIIEDLRRPGHVFPGSESQDYRIYSLVTHDIRSDSDYLIKSEMYGIPQKRHRVILLGVRGDIDMSPDILRTKRKTDLKSVIGGLPPVRSGLYREFVSSEIVPDGTGFKKKRVYKNLTDSYADWSERVLKYTGELVSSFEKQKVDVDFNPVYPQSTGEEYLKISTDTISPAHPHYNWYHDSRLDGVVHHSSRGHLTQDLKRYLFASLYTRIFHKFPRMADYRKFGEDLLPDHENAESGKFNDRFRVQVPDEPATTVTSHISKDGHYFIHYDPGQCRSLTVREAARIQTFPDNYFFCGSRTQQFHQVGNAVPPMLAGQISVIVSDLLNRINANHQLELWTTGEN</sequence>
<evidence type="ECO:0000256" key="7">
    <source>
        <dbReference type="PROSITE-ProRule" id="PRU01016"/>
    </source>
</evidence>
<dbReference type="InterPro" id="IPR001525">
    <property type="entry name" value="C5_MeTfrase"/>
</dbReference>
<feature type="active site" evidence="7">
    <location>
        <position position="128"/>
    </location>
</feature>
<keyword evidence="10" id="KW-1185">Reference proteome</keyword>
<evidence type="ECO:0000313" key="10">
    <source>
        <dbReference type="Proteomes" id="UP000434850"/>
    </source>
</evidence>
<evidence type="ECO:0000256" key="4">
    <source>
        <dbReference type="ARBA" id="ARBA00022691"/>
    </source>
</evidence>
<comment type="catalytic activity">
    <reaction evidence="6">
        <text>a 2'-deoxycytidine in DNA + S-adenosyl-L-methionine = a 5-methyl-2'-deoxycytidine in DNA + S-adenosyl-L-homocysteine + H(+)</text>
        <dbReference type="Rhea" id="RHEA:13681"/>
        <dbReference type="Rhea" id="RHEA-COMP:11369"/>
        <dbReference type="Rhea" id="RHEA-COMP:11370"/>
        <dbReference type="ChEBI" id="CHEBI:15378"/>
        <dbReference type="ChEBI" id="CHEBI:57856"/>
        <dbReference type="ChEBI" id="CHEBI:59789"/>
        <dbReference type="ChEBI" id="CHEBI:85452"/>
        <dbReference type="ChEBI" id="CHEBI:85454"/>
        <dbReference type="EC" id="2.1.1.37"/>
    </reaction>
</comment>
<comment type="similarity">
    <text evidence="7 8">Belongs to the class I-like SAM-binding methyltransferase superfamily. C5-methyltransferase family.</text>
</comment>
<gene>
    <name evidence="9" type="primary">dcm</name>
    <name evidence="9" type="ORF">GO816_10020</name>
</gene>
<dbReference type="EC" id="2.1.1.37" evidence="1"/>
<evidence type="ECO:0000256" key="1">
    <source>
        <dbReference type="ARBA" id="ARBA00011975"/>
    </source>
</evidence>
<dbReference type="SUPFAM" id="SSF53335">
    <property type="entry name" value="S-adenosyl-L-methionine-dependent methyltransferases"/>
    <property type="match status" value="1"/>
</dbReference>
<dbReference type="AlphaFoldDB" id="A0A6I4IDD8"/>
<keyword evidence="3 7" id="KW-0808">Transferase</keyword>
<evidence type="ECO:0000313" key="9">
    <source>
        <dbReference type="EMBL" id="MVN91459.1"/>
    </source>
</evidence>
<dbReference type="PRINTS" id="PR00105">
    <property type="entry name" value="C5METTRFRASE"/>
</dbReference>
<dbReference type="PROSITE" id="PS51679">
    <property type="entry name" value="SAM_MT_C5"/>
    <property type="match status" value="1"/>
</dbReference>
<organism evidence="9 10">
    <name type="scientific">Mucilaginibacter aquatilis</name>
    <dbReference type="NCBI Taxonomy" id="1517760"/>
    <lineage>
        <taxon>Bacteria</taxon>
        <taxon>Pseudomonadati</taxon>
        <taxon>Bacteroidota</taxon>
        <taxon>Sphingobacteriia</taxon>
        <taxon>Sphingobacteriales</taxon>
        <taxon>Sphingobacteriaceae</taxon>
        <taxon>Mucilaginibacter</taxon>
    </lineage>
</organism>
<dbReference type="EMBL" id="WQLA01000003">
    <property type="protein sequence ID" value="MVN91459.1"/>
    <property type="molecule type" value="Genomic_DNA"/>
</dbReference>
<keyword evidence="4 7" id="KW-0949">S-adenosyl-L-methionine</keyword>
<dbReference type="InterPro" id="IPR050390">
    <property type="entry name" value="C5-Methyltransferase"/>
</dbReference>
<dbReference type="PANTHER" id="PTHR10629">
    <property type="entry name" value="CYTOSINE-SPECIFIC METHYLTRANSFERASE"/>
    <property type="match status" value="1"/>
</dbReference>
<accession>A0A6I4IDD8</accession>